<gene>
    <name evidence="1" type="ORF">FHR32_005915</name>
</gene>
<proteinExistence type="predicted"/>
<dbReference type="RefSeq" id="WP_184757604.1">
    <property type="nucleotide sequence ID" value="NZ_BAABEK010000037.1"/>
</dbReference>
<dbReference type="EMBL" id="JACHJU010000002">
    <property type="protein sequence ID" value="MBB4941538.1"/>
    <property type="molecule type" value="Genomic_DNA"/>
</dbReference>
<protein>
    <submittedName>
        <fullName evidence="1">Uncharacterized protein</fullName>
    </submittedName>
</protein>
<keyword evidence="2" id="KW-1185">Reference proteome</keyword>
<comment type="caution">
    <text evidence="1">The sequence shown here is derived from an EMBL/GenBank/DDBJ whole genome shotgun (WGS) entry which is preliminary data.</text>
</comment>
<dbReference type="AlphaFoldDB" id="A0A7W7S0B5"/>
<evidence type="ECO:0000313" key="2">
    <source>
        <dbReference type="Proteomes" id="UP000534286"/>
    </source>
</evidence>
<evidence type="ECO:0000313" key="1">
    <source>
        <dbReference type="EMBL" id="MBB4941538.1"/>
    </source>
</evidence>
<organism evidence="1 2">
    <name type="scientific">Streptosporangium album</name>
    <dbReference type="NCBI Taxonomy" id="47479"/>
    <lineage>
        <taxon>Bacteria</taxon>
        <taxon>Bacillati</taxon>
        <taxon>Actinomycetota</taxon>
        <taxon>Actinomycetes</taxon>
        <taxon>Streptosporangiales</taxon>
        <taxon>Streptosporangiaceae</taxon>
        <taxon>Streptosporangium</taxon>
    </lineage>
</organism>
<reference evidence="1 2" key="1">
    <citation type="submission" date="2020-08" db="EMBL/GenBank/DDBJ databases">
        <title>Sequencing the genomes of 1000 actinobacteria strains.</title>
        <authorList>
            <person name="Klenk H.-P."/>
        </authorList>
    </citation>
    <scope>NUCLEOTIDE SEQUENCE [LARGE SCALE GENOMIC DNA]</scope>
    <source>
        <strain evidence="1 2">DSM 43023</strain>
    </source>
</reference>
<accession>A0A7W7S0B5</accession>
<sequence length="52" mass="5275">MDDLAADAVAALDFLRARPGVRADAVTRLVDSAGELSVSAGPGRHPDASLAE</sequence>
<name>A0A7W7S0B5_9ACTN</name>
<dbReference type="Proteomes" id="UP000534286">
    <property type="component" value="Unassembled WGS sequence"/>
</dbReference>